<keyword evidence="1" id="KW-0175">Coiled coil</keyword>
<keyword evidence="4" id="KW-1185">Reference proteome</keyword>
<dbReference type="Pfam" id="PF09111">
    <property type="entry name" value="SLIDE"/>
    <property type="match status" value="1"/>
</dbReference>
<dbReference type="AlphaFoldDB" id="A0A8S0QLV8"/>
<protein>
    <submittedName>
        <fullName evidence="3">ISWI chromatin-remodeling complex ATPase CHR17-like</fullName>
    </submittedName>
</protein>
<accession>A0A8S0QLV8</accession>
<dbReference type="EMBL" id="CACTIH010001895">
    <property type="protein sequence ID" value="CAA2967943.1"/>
    <property type="molecule type" value="Genomic_DNA"/>
</dbReference>
<feature type="coiled-coil region" evidence="1">
    <location>
        <begin position="61"/>
        <end position="88"/>
    </location>
</feature>
<reference evidence="3 4" key="1">
    <citation type="submission" date="2019-12" db="EMBL/GenBank/DDBJ databases">
        <authorList>
            <person name="Alioto T."/>
            <person name="Alioto T."/>
            <person name="Gomez Garrido J."/>
        </authorList>
    </citation>
    <scope>NUCLEOTIDE SEQUENCE [LARGE SCALE GENOMIC DNA]</scope>
</reference>
<dbReference type="GO" id="GO:0003677">
    <property type="term" value="F:DNA binding"/>
    <property type="evidence" value="ECO:0007669"/>
    <property type="project" value="InterPro"/>
</dbReference>
<dbReference type="GO" id="GO:0005634">
    <property type="term" value="C:nucleus"/>
    <property type="evidence" value="ECO:0007669"/>
    <property type="project" value="InterPro"/>
</dbReference>
<comment type="caution">
    <text evidence="3">The sequence shown here is derived from an EMBL/GenBank/DDBJ whole genome shotgun (WGS) entry which is preliminary data.</text>
</comment>
<dbReference type="Proteomes" id="UP000594638">
    <property type="component" value="Unassembled WGS sequence"/>
</dbReference>
<dbReference type="SUPFAM" id="SSF46689">
    <property type="entry name" value="Homeodomain-like"/>
    <property type="match status" value="1"/>
</dbReference>
<sequence>MYGQNKGKLYNEECDRFMICMVHKVGYGNWDELKAAFRMSPLFGFDWFEKSCTTQELARRCDTLIRLVERENHENDEIERRALEEKKLAKVG</sequence>
<organism evidence="3 4">
    <name type="scientific">Olea europaea subsp. europaea</name>
    <dbReference type="NCBI Taxonomy" id="158383"/>
    <lineage>
        <taxon>Eukaryota</taxon>
        <taxon>Viridiplantae</taxon>
        <taxon>Streptophyta</taxon>
        <taxon>Embryophyta</taxon>
        <taxon>Tracheophyta</taxon>
        <taxon>Spermatophyta</taxon>
        <taxon>Magnoliopsida</taxon>
        <taxon>eudicotyledons</taxon>
        <taxon>Gunneridae</taxon>
        <taxon>Pentapetalae</taxon>
        <taxon>asterids</taxon>
        <taxon>lamiids</taxon>
        <taxon>Lamiales</taxon>
        <taxon>Oleaceae</taxon>
        <taxon>Oleeae</taxon>
        <taxon>Olea</taxon>
    </lineage>
</organism>
<proteinExistence type="predicted"/>
<dbReference type="Gramene" id="OE9A050735T1">
    <property type="protein sequence ID" value="OE9A050735C1"/>
    <property type="gene ID" value="OE9A050735"/>
</dbReference>
<dbReference type="Gene3D" id="1.10.10.60">
    <property type="entry name" value="Homeodomain-like"/>
    <property type="match status" value="1"/>
</dbReference>
<gene>
    <name evidence="3" type="ORF">OLEA9_A050735</name>
</gene>
<dbReference type="InterPro" id="IPR015195">
    <property type="entry name" value="SLIDE"/>
</dbReference>
<evidence type="ECO:0000259" key="2">
    <source>
        <dbReference type="Pfam" id="PF09111"/>
    </source>
</evidence>
<dbReference type="OrthoDB" id="1738649at2759"/>
<dbReference type="InterPro" id="IPR009057">
    <property type="entry name" value="Homeodomain-like_sf"/>
</dbReference>
<evidence type="ECO:0000313" key="3">
    <source>
        <dbReference type="EMBL" id="CAA2967943.1"/>
    </source>
</evidence>
<dbReference type="GO" id="GO:0006338">
    <property type="term" value="P:chromatin remodeling"/>
    <property type="evidence" value="ECO:0007669"/>
    <property type="project" value="InterPro"/>
</dbReference>
<feature type="domain" description="SLIDE" evidence="2">
    <location>
        <begin position="3"/>
        <end position="71"/>
    </location>
</feature>
<evidence type="ECO:0000313" key="4">
    <source>
        <dbReference type="Proteomes" id="UP000594638"/>
    </source>
</evidence>
<evidence type="ECO:0000256" key="1">
    <source>
        <dbReference type="SAM" id="Coils"/>
    </source>
</evidence>
<name>A0A8S0QLV8_OLEEU</name>